<keyword evidence="2" id="KW-0812">Transmembrane</keyword>
<evidence type="ECO:0000313" key="4">
    <source>
        <dbReference type="Proteomes" id="UP000191522"/>
    </source>
</evidence>
<keyword evidence="4" id="KW-1185">Reference proteome</keyword>
<name>A0A1V6NZ27_PENDC</name>
<keyword evidence="2" id="KW-0472">Membrane</keyword>
<accession>A0A1V6NZ27</accession>
<feature type="region of interest" description="Disordered" evidence="1">
    <location>
        <begin position="49"/>
        <end position="71"/>
    </location>
</feature>
<reference evidence="4" key="1">
    <citation type="journal article" date="2017" name="Nat. Microbiol.">
        <title>Global analysis of biosynthetic gene clusters reveals vast potential of secondary metabolite production in Penicillium species.</title>
        <authorList>
            <person name="Nielsen J.C."/>
            <person name="Grijseels S."/>
            <person name="Prigent S."/>
            <person name="Ji B."/>
            <person name="Dainat J."/>
            <person name="Nielsen K.F."/>
            <person name="Frisvad J.C."/>
            <person name="Workman M."/>
            <person name="Nielsen J."/>
        </authorList>
    </citation>
    <scope>NUCLEOTIDE SEQUENCE [LARGE SCALE GENOMIC DNA]</scope>
    <source>
        <strain evidence="4">IBT 11843</strain>
    </source>
</reference>
<evidence type="ECO:0000313" key="3">
    <source>
        <dbReference type="EMBL" id="OQD69941.1"/>
    </source>
</evidence>
<dbReference type="Proteomes" id="UP000191522">
    <property type="component" value="Unassembled WGS sequence"/>
</dbReference>
<comment type="caution">
    <text evidence="3">The sequence shown here is derived from an EMBL/GenBank/DDBJ whole genome shotgun (WGS) entry which is preliminary data.</text>
</comment>
<sequence length="71" mass="7952">MPDTITGGRVNAMRSRNMALFSMVAVVTGGWLLFRAQSPNKDDILYTEQDKKKMVGDRGQEPHSRAPSRET</sequence>
<dbReference type="OMA" id="HTMVGGQ"/>
<evidence type="ECO:0000256" key="1">
    <source>
        <dbReference type="SAM" id="MobiDB-lite"/>
    </source>
</evidence>
<gene>
    <name evidence="3" type="ORF">PENDEC_c028G03755</name>
</gene>
<evidence type="ECO:0008006" key="5">
    <source>
        <dbReference type="Google" id="ProtNLM"/>
    </source>
</evidence>
<keyword evidence="2" id="KW-1133">Transmembrane helix</keyword>
<organism evidence="3 4">
    <name type="scientific">Penicillium decumbens</name>
    <dbReference type="NCBI Taxonomy" id="69771"/>
    <lineage>
        <taxon>Eukaryota</taxon>
        <taxon>Fungi</taxon>
        <taxon>Dikarya</taxon>
        <taxon>Ascomycota</taxon>
        <taxon>Pezizomycotina</taxon>
        <taxon>Eurotiomycetes</taxon>
        <taxon>Eurotiomycetidae</taxon>
        <taxon>Eurotiales</taxon>
        <taxon>Aspergillaceae</taxon>
        <taxon>Penicillium</taxon>
    </lineage>
</organism>
<dbReference type="AlphaFoldDB" id="A0A1V6NZ27"/>
<evidence type="ECO:0000256" key="2">
    <source>
        <dbReference type="SAM" id="Phobius"/>
    </source>
</evidence>
<dbReference type="OrthoDB" id="4480828at2759"/>
<protein>
    <recommendedName>
        <fullName evidence="5">Cytochrome c oxidase assembly factor 3</fullName>
    </recommendedName>
</protein>
<proteinExistence type="predicted"/>
<dbReference type="EMBL" id="MDYL01000028">
    <property type="protein sequence ID" value="OQD69941.1"/>
    <property type="molecule type" value="Genomic_DNA"/>
</dbReference>
<feature type="transmembrane region" description="Helical" evidence="2">
    <location>
        <begin position="18"/>
        <end position="34"/>
    </location>
</feature>